<feature type="compositionally biased region" description="Polar residues" evidence="1">
    <location>
        <begin position="588"/>
        <end position="599"/>
    </location>
</feature>
<feature type="region of interest" description="Disordered" evidence="1">
    <location>
        <begin position="1411"/>
        <end position="1435"/>
    </location>
</feature>
<protein>
    <submittedName>
        <fullName evidence="3">Uncharacterized protein</fullName>
    </submittedName>
</protein>
<evidence type="ECO:0000313" key="5">
    <source>
        <dbReference type="Proteomes" id="UP000747110"/>
    </source>
</evidence>
<evidence type="ECO:0000313" key="3">
    <source>
        <dbReference type="EMBL" id="GIM05374.1"/>
    </source>
</evidence>
<feature type="compositionally biased region" description="Gly residues" evidence="1">
    <location>
        <begin position="378"/>
        <end position="392"/>
    </location>
</feature>
<feature type="compositionally biased region" description="Low complexity" evidence="1">
    <location>
        <begin position="1021"/>
        <end position="1035"/>
    </location>
</feature>
<accession>A0A8J4GDI0</accession>
<organism evidence="3 4">
    <name type="scientific">Volvox reticuliferus</name>
    <dbReference type="NCBI Taxonomy" id="1737510"/>
    <lineage>
        <taxon>Eukaryota</taxon>
        <taxon>Viridiplantae</taxon>
        <taxon>Chlorophyta</taxon>
        <taxon>core chlorophytes</taxon>
        <taxon>Chlorophyceae</taxon>
        <taxon>CS clade</taxon>
        <taxon>Chlamydomonadales</taxon>
        <taxon>Volvocaceae</taxon>
        <taxon>Volvox</taxon>
    </lineage>
</organism>
<reference evidence="3" key="1">
    <citation type="journal article" date="2021" name="Proc. Natl. Acad. Sci. U.S.A.">
        <title>Three genomes in the algal genus Volvox reveal the fate of a haploid sex-determining region after a transition to homothallism.</title>
        <authorList>
            <person name="Yamamoto K."/>
            <person name="Hamaji T."/>
            <person name="Kawai-Toyooka H."/>
            <person name="Matsuzaki R."/>
            <person name="Takahashi F."/>
            <person name="Nishimura Y."/>
            <person name="Kawachi M."/>
            <person name="Noguchi H."/>
            <person name="Minakuchi Y."/>
            <person name="Umen J.G."/>
            <person name="Toyoda A."/>
            <person name="Nozaki H."/>
        </authorList>
    </citation>
    <scope>NUCLEOTIDE SEQUENCE</scope>
    <source>
        <strain evidence="3">NIES-3785</strain>
        <strain evidence="2">NIES-3786</strain>
    </source>
</reference>
<dbReference type="Proteomes" id="UP000747110">
    <property type="component" value="Unassembled WGS sequence"/>
</dbReference>
<sequence length="1964" mass="209404">MEADTFPENGECASPPSVEPLSNIDKNLSYATISELNGELSAEQVAAAMTTARVADKDAKLVDVAFLIDGADRQREVLEILRHKLYIIDDRVKEKHPGVSLRVAFLGFCGHPVVADLTQIGDDIFQEAVSVVLLRDNGEREGQDVLEGLEEVSRIGWSAQPRLLVQVSDVQTIYSAGNKRNDNETGGSGTLLTARNLATFKRLKECGLKKYYFVHFNAETEQLIQELRMRGGVGGADGDDDTQWLVSERLYDPEVLPYKVAELVLDLLDRPNSPRNRAEMTEQVVDGISHSGAAAAADVARGQAPRSPSVASNSTASLIKVTPHSPDISPGQIAHRYRASSEGGGAGPGPGATNGSSQPSEAAVGTSQVPKNPSARPSGGGGSNGGGGGSGSGLHPISSSDAGSNPSALKGQRSLETVSSRASTKSSSLTQRGDTDSIRPYDESFGSDHGGLDTKVNLNHLQIGSNSMNSAIDGTRSGVASVAGTEKWLSKISPTSSRGSSGGGAADIPSPSSDTKNGTNKLISPKASKTGSINHRGTMRGTSISAAVSCGSGSDVSPAKGMVTTADAGSGYNDIMSSHHASGAASGQVTPPNRQSPSPSVAGAAGVTTTGAPVKTGPASAGGMFISASSSSSVKSLPIPNILSIASGDSGTILPSQRTVAPVEVVSPSSVMPLVLPWSARALEDFKSEMRRTSFELLDPTDEPLTARMDAVFALPPELWPVLPPGAMYCLEASDPRVTFRYLQHRHFPEHKVRVNTYFGKWGRHLVDYVVSWQPTPRAEAAWQLADGKQPPLPWEQRQVVAHTTNGEYQYANTRMRFRGPKSVKPDAEVVEYSDAHGVDLLDTKAANETAPRNSDKDREAHLIDPSRPNTWGELARRPLIGNLRSRGGGTYVHHVNYDHSSLRTTCGRRVPAGYFFTLIPNAVFKAPAVPGEGGGGNSGPRSRPSSAGRAIAAARLSRSFSSTAAASPSLLHRVQGTLSRGQAAESMTVAAAAGGNRGSSRLQQRPSSTSPSKAGRKTNSISGSGAVSRSGSVKRGSRGGGDSPPMASASSALSVVGLDVLKLVPKDRWRTYDVPFDHPIHSARAQELGADMAVASGRGVRTFSDAAAVMKVSEQELRLPSAFVPGPVVVPTWDDIPRLYAEHMEAARALMPVTELDTYGSSKLHILIYHLQCAATLEYDRLDAKLLLLPQMARLGRKSPEIDAWLQATIEHASYLYDKLQIYDTSIWTTDSTVKAAAEDQNTKPPPLLRSSLAALPPPPLPAATAAAATAPGQSQGWAFPDPLKGTAHESRSAVNVSMQRRPPLRQQQVAVQVITKAEWSAVAGVMNPTRHATLYDVWVRLRPIMTGAVLPGNGSTYGSSRAGSMIGASSDACATASGEGDRLPEAQDPYTHGSVNRELLEYLPKDLDAMSSPDFTPQAPAPAKLPKQRGYRGEGPLPPELVAEMPTVHRPVRCRGADETPLPPEYQSMDLWNVRHKAEQAPAAVPHSRDKGAVETSQVAIQRLKAVQEFGTTAQAAVRKSMQLAKGVQPSDESDAPYYGSDIAEDDFSTEIKSEVNGGGANTPRQRVRVMMPQQGASPNRNLLQDHESTSRSEMGQRKGHRTGRPGTATQTAGDLGKPTPEEVALQAQREKAEAEAEATRTLLLSGKLGATREQILENALKTAEAVMESLKPKPIGYGINMTCEPDHPRLLFSAEEPRDVALAYRPKPLEHSHPEVLPNHWYKRSESISSQTATAHEKGPEPFSLEKIWRDERGSDHGSGVDAIPLTDLPTAKGGVFGDRTVAGFSTLADYEVALARRRAIAGAEVVHLRTNYIPKEDVFNLLVVYCNLDRHPDQVQMLQRAIDAPVSVLAVSAAARAANATAAASGPAAAAAAAKRISVKRQAESEEEAMQQRIKSTAWLLGVTWRRITNETYTSFLCRVLGFPHDATATMHRTRATHLIARALVSGHDMNSMTRLSMRY</sequence>
<feature type="compositionally biased region" description="Low complexity" evidence="1">
    <location>
        <begin position="940"/>
        <end position="951"/>
    </location>
</feature>
<dbReference type="EMBL" id="BNCQ01000018">
    <property type="protein sequence ID" value="GIM05374.1"/>
    <property type="molecule type" value="Genomic_DNA"/>
</dbReference>
<feature type="compositionally biased region" description="Basic and acidic residues" evidence="1">
    <location>
        <begin position="433"/>
        <end position="442"/>
    </location>
</feature>
<keyword evidence="5" id="KW-1185">Reference proteome</keyword>
<evidence type="ECO:0000313" key="4">
    <source>
        <dbReference type="Proteomes" id="UP000722791"/>
    </source>
</evidence>
<feature type="compositionally biased region" description="Polar residues" evidence="1">
    <location>
        <begin position="397"/>
        <end position="407"/>
    </location>
</feature>
<feature type="compositionally biased region" description="Low complexity" evidence="1">
    <location>
        <begin position="601"/>
        <end position="615"/>
    </location>
</feature>
<proteinExistence type="predicted"/>
<evidence type="ECO:0000256" key="1">
    <source>
        <dbReference type="SAM" id="MobiDB-lite"/>
    </source>
</evidence>
<feature type="compositionally biased region" description="Polar residues" evidence="1">
    <location>
        <begin position="510"/>
        <end position="538"/>
    </location>
</feature>
<feature type="region of interest" description="Disordered" evidence="1">
    <location>
        <begin position="490"/>
        <end position="538"/>
    </location>
</feature>
<comment type="caution">
    <text evidence="3">The sequence shown here is derived from an EMBL/GenBank/DDBJ whole genome shotgun (WGS) entry which is preliminary data.</text>
</comment>
<feature type="compositionally biased region" description="Gly residues" evidence="1">
    <location>
        <begin position="342"/>
        <end position="352"/>
    </location>
</feature>
<feature type="compositionally biased region" description="Low complexity" evidence="1">
    <location>
        <begin position="578"/>
        <end position="587"/>
    </location>
</feature>
<evidence type="ECO:0000313" key="2">
    <source>
        <dbReference type="EMBL" id="GIL84997.1"/>
    </source>
</evidence>
<feature type="region of interest" description="Disordered" evidence="1">
    <location>
        <begin position="296"/>
        <end position="449"/>
    </location>
</feature>
<feature type="region of interest" description="Disordered" evidence="1">
    <location>
        <begin position="1"/>
        <end position="20"/>
    </location>
</feature>
<dbReference type="EMBL" id="BNCP01000031">
    <property type="protein sequence ID" value="GIL84997.1"/>
    <property type="molecule type" value="Genomic_DNA"/>
</dbReference>
<gene>
    <name evidence="2" type="ORF">Vretifemale_13625</name>
    <name evidence="3" type="ORF">Vretimale_9829</name>
</gene>
<feature type="region of interest" description="Disordered" evidence="1">
    <location>
        <begin position="574"/>
        <end position="615"/>
    </location>
</feature>
<feature type="region of interest" description="Disordered" evidence="1">
    <location>
        <begin position="1273"/>
        <end position="1293"/>
    </location>
</feature>
<feature type="compositionally biased region" description="Polar residues" evidence="1">
    <location>
        <begin position="353"/>
        <end position="371"/>
    </location>
</feature>
<feature type="compositionally biased region" description="Low complexity" evidence="1">
    <location>
        <begin position="419"/>
        <end position="428"/>
    </location>
</feature>
<dbReference type="OrthoDB" id="541279at2759"/>
<feature type="region of interest" description="Disordered" evidence="1">
    <location>
        <begin position="988"/>
        <end position="1050"/>
    </location>
</feature>
<feature type="region of interest" description="Disordered" evidence="1">
    <location>
        <begin position="847"/>
        <end position="870"/>
    </location>
</feature>
<feature type="region of interest" description="Disordered" evidence="1">
    <location>
        <begin position="1575"/>
        <end position="1622"/>
    </location>
</feature>
<feature type="compositionally biased region" description="Basic and acidic residues" evidence="1">
    <location>
        <begin position="854"/>
        <end position="865"/>
    </location>
</feature>
<name>A0A8J4GDI0_9CHLO</name>
<feature type="region of interest" description="Disordered" evidence="1">
    <location>
        <begin position="931"/>
        <end position="951"/>
    </location>
</feature>
<feature type="compositionally biased region" description="Polar residues" evidence="1">
    <location>
        <begin position="999"/>
        <end position="1013"/>
    </location>
</feature>
<dbReference type="Proteomes" id="UP000722791">
    <property type="component" value="Unassembled WGS sequence"/>
</dbReference>
<feature type="compositionally biased region" description="Basic and acidic residues" evidence="1">
    <location>
        <begin position="1586"/>
        <end position="1599"/>
    </location>
</feature>